<protein>
    <submittedName>
        <fullName evidence="1">Uncharacterized protein</fullName>
    </submittedName>
</protein>
<evidence type="ECO:0000313" key="2">
    <source>
        <dbReference type="Proteomes" id="UP001218412"/>
    </source>
</evidence>
<evidence type="ECO:0000313" key="1">
    <source>
        <dbReference type="EMBL" id="WCR09380.1"/>
    </source>
</evidence>
<organism evidence="1 2">
    <name type="scientific">Paracoccus stylophorae</name>
    <dbReference type="NCBI Taxonomy" id="659350"/>
    <lineage>
        <taxon>Bacteria</taxon>
        <taxon>Pseudomonadati</taxon>
        <taxon>Pseudomonadota</taxon>
        <taxon>Alphaproteobacteria</taxon>
        <taxon>Rhodobacterales</taxon>
        <taxon>Paracoccaceae</taxon>
        <taxon>Paracoccus</taxon>
    </lineage>
</organism>
<dbReference type="EMBL" id="CP067134">
    <property type="protein sequence ID" value="WCR09380.1"/>
    <property type="molecule type" value="Genomic_DNA"/>
</dbReference>
<dbReference type="RefSeq" id="WP_272857491.1">
    <property type="nucleotide sequence ID" value="NZ_CP067134.1"/>
</dbReference>
<reference evidence="1 2" key="1">
    <citation type="submission" date="2021-01" db="EMBL/GenBank/DDBJ databases">
        <title>Biogeographic distribution of Paracoccus.</title>
        <authorList>
            <person name="Hollensteiner J."/>
            <person name="Leineberger J."/>
            <person name="Brinkhoff T."/>
            <person name="Daniel R."/>
        </authorList>
    </citation>
    <scope>NUCLEOTIDE SEQUENCE [LARGE SCALE GENOMIC DNA]</scope>
    <source>
        <strain evidence="1 2">LMG25392</strain>
    </source>
</reference>
<accession>A0ABY7SQT7</accession>
<dbReference type="Proteomes" id="UP001218412">
    <property type="component" value="Chromosome"/>
</dbReference>
<name>A0ABY7SQT7_9RHOB</name>
<gene>
    <name evidence="1" type="ORF">JHW45_09585</name>
</gene>
<keyword evidence="2" id="KW-1185">Reference proteome</keyword>
<proteinExistence type="predicted"/>
<sequence>MAMFSRRRMQTMLDDIEHLLDASKRADLVGRLNNKRVEQALPAEMELALIWAMRDLDCLEVEPHWWVDGKRPDIYVEGFIKDTPTVVEIAATNDQSISGEDVMDGCVREVIDFANKILKGSGDFLYFSFSETRSSVRGRSIRGIAAPKNYKLSASAKIEIRRWLKSHDAHKIPLVIDDAGLSVVIEMKPFKQIRFHNFWTSRPPRTYSETNNSIYNLLKKKASQVERAPSGTKRIIFLADVGSRTLAEIGKRNWGPDTEANATASAIISRFLKDRVDRVDAVVVFSPGQKPLHIGRNKSAAWTVVPFSTHVWKQLEEGLIELKAQLPSPRYSGPQARSLFRQGAFSPNARGQYLGSVMTTDSRETTYRISARAFQDFLSGCITEKQFRHFIGDREDRPSIAGLLDAGLTISGARIIRAGVDEDDDHLEFRFAPDAAAKPFT</sequence>